<name>A0ABM8CKF8_9BURK</name>
<reference evidence="1 2" key="1">
    <citation type="submission" date="2022-11" db="EMBL/GenBank/DDBJ databases">
        <title>Complete Genome Sequences of three Polynucleobacter sp. Subcluster PnecC Strains KF022, KF023, and KF032 Isolated from a Shallow Eutrophic Lake in Japan.</title>
        <authorList>
            <person name="Ogata Y."/>
            <person name="Watanabe K."/>
            <person name="Takemine S."/>
            <person name="Shindo C."/>
            <person name="Kurokawa R."/>
            <person name="Suda W."/>
        </authorList>
    </citation>
    <scope>NUCLEOTIDE SEQUENCE [LARGE SCALE GENOMIC DNA]</scope>
    <source>
        <strain evidence="1 2">KF032</strain>
    </source>
</reference>
<dbReference type="EMBL" id="AP026974">
    <property type="protein sequence ID" value="BDT78319.1"/>
    <property type="molecule type" value="Genomic_DNA"/>
</dbReference>
<organism evidence="1 2">
    <name type="scientific">Polynucleobacter yangtzensis</name>
    <dbReference type="NCBI Taxonomy" id="1743159"/>
    <lineage>
        <taxon>Bacteria</taxon>
        <taxon>Pseudomonadati</taxon>
        <taxon>Pseudomonadota</taxon>
        <taxon>Betaproteobacteria</taxon>
        <taxon>Burkholderiales</taxon>
        <taxon>Burkholderiaceae</taxon>
        <taxon>Polynucleobacter</taxon>
    </lineage>
</organism>
<dbReference type="Proteomes" id="UP001211204">
    <property type="component" value="Chromosome"/>
</dbReference>
<evidence type="ECO:0000313" key="1">
    <source>
        <dbReference type="EMBL" id="BDT78319.1"/>
    </source>
</evidence>
<protein>
    <submittedName>
        <fullName evidence="1">Uncharacterized protein</fullName>
    </submittedName>
</protein>
<sequence length="88" mass="9832">MAVAIVMLLHVRISTNYIKKTRPLISAWFCNLLDLTSEPFIGARLDTKCCTLMNLGKKAVAPKDNGFLNVLEKIERIAQAPLSKGFRI</sequence>
<proteinExistence type="predicted"/>
<gene>
    <name evidence="1" type="ORF">PKF032_02070</name>
</gene>
<accession>A0ABM8CKF8</accession>
<keyword evidence="2" id="KW-1185">Reference proteome</keyword>
<evidence type="ECO:0000313" key="2">
    <source>
        <dbReference type="Proteomes" id="UP001211204"/>
    </source>
</evidence>